<name>A0ACC2KTL5_PERAE</name>
<dbReference type="EMBL" id="CM056819">
    <property type="protein sequence ID" value="KAJ8624529.1"/>
    <property type="molecule type" value="Genomic_DNA"/>
</dbReference>
<sequence length="164" mass="18387">MSRFSFRCDLILTAYSKIVKCISQLCLQNWPTPVITWASTPLAHKDAVWAEFQKRYRWDDAHASIIQTIFWQKCAIRTKDNLSKERQKALQNAQIDHPGQAKETAAVNRASGAPKGNKAPGTYKGGSISQLQHVAAKEASSQGQPIHWLDVYVATRNGLPRLSR</sequence>
<reference evidence="1 2" key="1">
    <citation type="journal article" date="2022" name="Hortic Res">
        <title>A haplotype resolved chromosomal level avocado genome allows analysis of novel avocado genes.</title>
        <authorList>
            <person name="Nath O."/>
            <person name="Fletcher S.J."/>
            <person name="Hayward A."/>
            <person name="Shaw L.M."/>
            <person name="Masouleh A.K."/>
            <person name="Furtado A."/>
            <person name="Henry R.J."/>
            <person name="Mitter N."/>
        </authorList>
    </citation>
    <scope>NUCLEOTIDE SEQUENCE [LARGE SCALE GENOMIC DNA]</scope>
    <source>
        <strain evidence="2">cv. Hass</strain>
    </source>
</reference>
<evidence type="ECO:0000313" key="2">
    <source>
        <dbReference type="Proteomes" id="UP001234297"/>
    </source>
</evidence>
<accession>A0ACC2KTL5</accession>
<evidence type="ECO:0000313" key="1">
    <source>
        <dbReference type="EMBL" id="KAJ8624529.1"/>
    </source>
</evidence>
<comment type="caution">
    <text evidence="1">The sequence shown here is derived from an EMBL/GenBank/DDBJ whole genome shotgun (WGS) entry which is preliminary data.</text>
</comment>
<protein>
    <submittedName>
        <fullName evidence="1">Uncharacterized protein</fullName>
    </submittedName>
</protein>
<dbReference type="Proteomes" id="UP001234297">
    <property type="component" value="Chromosome 11"/>
</dbReference>
<proteinExistence type="predicted"/>
<gene>
    <name evidence="1" type="ORF">MRB53_033059</name>
</gene>
<keyword evidence="2" id="KW-1185">Reference proteome</keyword>
<organism evidence="1 2">
    <name type="scientific">Persea americana</name>
    <name type="common">Avocado</name>
    <dbReference type="NCBI Taxonomy" id="3435"/>
    <lineage>
        <taxon>Eukaryota</taxon>
        <taxon>Viridiplantae</taxon>
        <taxon>Streptophyta</taxon>
        <taxon>Embryophyta</taxon>
        <taxon>Tracheophyta</taxon>
        <taxon>Spermatophyta</taxon>
        <taxon>Magnoliopsida</taxon>
        <taxon>Magnoliidae</taxon>
        <taxon>Laurales</taxon>
        <taxon>Lauraceae</taxon>
        <taxon>Persea</taxon>
    </lineage>
</organism>